<keyword evidence="1" id="KW-1133">Transmembrane helix</keyword>
<feature type="transmembrane region" description="Helical" evidence="1">
    <location>
        <begin position="162"/>
        <end position="181"/>
    </location>
</feature>
<feature type="transmembrane region" description="Helical" evidence="1">
    <location>
        <begin position="104"/>
        <end position="124"/>
    </location>
</feature>
<gene>
    <name evidence="2" type="primary">frdC</name>
    <name evidence="2" type="ORF">GCM10011511_01850</name>
</gene>
<dbReference type="InterPro" id="IPR034804">
    <property type="entry name" value="SQR/QFR_C/D"/>
</dbReference>
<accession>A0A8J2U6Y2</accession>
<name>A0A8J2U6Y2_9BACT</name>
<dbReference type="EMBL" id="BMJC01000001">
    <property type="protein sequence ID" value="GGA82501.1"/>
    <property type="molecule type" value="Genomic_DNA"/>
</dbReference>
<keyword evidence="3" id="KW-1185">Reference proteome</keyword>
<sequence length="229" mass="25927">MKWSELFTSSVGKKFVMGLTGVFLIGFLVVHVGINACIWAMDDGQMFNRAAHFMGATVVIRILEVGLFAGIFLHFIQGLMLEFQNRKKRAIGYQIPMANRGSKWYSRSMGLLGTIILIFLIIHWKQFWIPSRFTELPDVTYDNGNPAPVHDLFGLMKETFSHGWVVIVYVIACISLAYHLLHGFQSAFRSLGVYNSRYLVLINGVGIGFSIIVPLAFAMMPVSMYFNWV</sequence>
<dbReference type="NCBIfam" id="TIGR02046">
    <property type="entry name" value="sdhC_b558_fam"/>
    <property type="match status" value="1"/>
</dbReference>
<evidence type="ECO:0000256" key="1">
    <source>
        <dbReference type="SAM" id="Phobius"/>
    </source>
</evidence>
<feature type="transmembrane region" description="Helical" evidence="1">
    <location>
        <begin position="53"/>
        <end position="83"/>
    </location>
</feature>
<reference evidence="2" key="1">
    <citation type="journal article" date="2014" name="Int. J. Syst. Evol. Microbiol.">
        <title>Complete genome sequence of Corynebacterium casei LMG S-19264T (=DSM 44701T), isolated from a smear-ripened cheese.</title>
        <authorList>
            <consortium name="US DOE Joint Genome Institute (JGI-PGF)"/>
            <person name="Walter F."/>
            <person name="Albersmeier A."/>
            <person name="Kalinowski J."/>
            <person name="Ruckert C."/>
        </authorList>
    </citation>
    <scope>NUCLEOTIDE SEQUENCE</scope>
    <source>
        <strain evidence="2">CGMCC 1.15448</strain>
    </source>
</reference>
<feature type="transmembrane region" description="Helical" evidence="1">
    <location>
        <begin position="201"/>
        <end position="226"/>
    </location>
</feature>
<organism evidence="2 3">
    <name type="scientific">Puia dinghuensis</name>
    <dbReference type="NCBI Taxonomy" id="1792502"/>
    <lineage>
        <taxon>Bacteria</taxon>
        <taxon>Pseudomonadati</taxon>
        <taxon>Bacteroidota</taxon>
        <taxon>Chitinophagia</taxon>
        <taxon>Chitinophagales</taxon>
        <taxon>Chitinophagaceae</taxon>
        <taxon>Puia</taxon>
    </lineage>
</organism>
<keyword evidence="1" id="KW-0472">Membrane</keyword>
<dbReference type="RefSeq" id="WP_188927587.1">
    <property type="nucleotide sequence ID" value="NZ_BMJC01000001.1"/>
</dbReference>
<dbReference type="SUPFAM" id="SSF81343">
    <property type="entry name" value="Fumarate reductase respiratory complex transmembrane subunits"/>
    <property type="match status" value="1"/>
</dbReference>
<proteinExistence type="predicted"/>
<dbReference type="GO" id="GO:0016020">
    <property type="term" value="C:membrane"/>
    <property type="evidence" value="ECO:0007669"/>
    <property type="project" value="InterPro"/>
</dbReference>
<dbReference type="InterPro" id="IPR011138">
    <property type="entry name" value="Cytochrome_b-558"/>
</dbReference>
<dbReference type="CDD" id="cd03498">
    <property type="entry name" value="SQR_TypeB_2_TM"/>
    <property type="match status" value="1"/>
</dbReference>
<dbReference type="Gene3D" id="1.20.1300.10">
    <property type="entry name" value="Fumarate reductase/succinate dehydrogenase, transmembrane subunit"/>
    <property type="match status" value="1"/>
</dbReference>
<protein>
    <submittedName>
        <fullName evidence="2">Fumarate reductase</fullName>
    </submittedName>
</protein>
<evidence type="ECO:0000313" key="2">
    <source>
        <dbReference type="EMBL" id="GGA82501.1"/>
    </source>
</evidence>
<dbReference type="Proteomes" id="UP000607559">
    <property type="component" value="Unassembled WGS sequence"/>
</dbReference>
<reference evidence="2" key="2">
    <citation type="submission" date="2020-09" db="EMBL/GenBank/DDBJ databases">
        <authorList>
            <person name="Sun Q."/>
            <person name="Zhou Y."/>
        </authorList>
    </citation>
    <scope>NUCLEOTIDE SEQUENCE</scope>
    <source>
        <strain evidence="2">CGMCC 1.15448</strain>
    </source>
</reference>
<evidence type="ECO:0000313" key="3">
    <source>
        <dbReference type="Proteomes" id="UP000607559"/>
    </source>
</evidence>
<comment type="caution">
    <text evidence="2">The sequence shown here is derived from an EMBL/GenBank/DDBJ whole genome shotgun (WGS) entry which is preliminary data.</text>
</comment>
<dbReference type="AlphaFoldDB" id="A0A8J2U6Y2"/>
<feature type="transmembrane region" description="Helical" evidence="1">
    <location>
        <begin position="21"/>
        <end position="41"/>
    </location>
</feature>
<keyword evidence="1" id="KW-0812">Transmembrane</keyword>